<evidence type="ECO:0000256" key="1">
    <source>
        <dbReference type="SAM" id="SignalP"/>
    </source>
</evidence>
<comment type="caution">
    <text evidence="2">The sequence shown here is derived from an EMBL/GenBank/DDBJ whole genome shotgun (WGS) entry which is preliminary data.</text>
</comment>
<feature type="signal peptide" evidence="1">
    <location>
        <begin position="1"/>
        <end position="26"/>
    </location>
</feature>
<evidence type="ECO:0000313" key="2">
    <source>
        <dbReference type="EMBL" id="GHE07036.1"/>
    </source>
</evidence>
<reference evidence="2" key="1">
    <citation type="journal article" date="2014" name="Int. J. Syst. Evol. Microbiol.">
        <title>Complete genome sequence of Corynebacterium casei LMG S-19264T (=DSM 44701T), isolated from a smear-ripened cheese.</title>
        <authorList>
            <consortium name="US DOE Joint Genome Institute (JGI-PGF)"/>
            <person name="Walter F."/>
            <person name="Albersmeier A."/>
            <person name="Kalinowski J."/>
            <person name="Ruckert C."/>
        </authorList>
    </citation>
    <scope>NUCLEOTIDE SEQUENCE</scope>
    <source>
        <strain evidence="2">JCM 4714</strain>
    </source>
</reference>
<keyword evidence="1" id="KW-0732">Signal</keyword>
<dbReference type="Proteomes" id="UP000655443">
    <property type="component" value="Unassembled WGS sequence"/>
</dbReference>
<protein>
    <submittedName>
        <fullName evidence="2">Uncharacterized protein</fullName>
    </submittedName>
</protein>
<feature type="chain" id="PRO_5038069981" evidence="1">
    <location>
        <begin position="27"/>
        <end position="67"/>
    </location>
</feature>
<dbReference type="EMBL" id="BMVG01000013">
    <property type="protein sequence ID" value="GHE07036.1"/>
    <property type="molecule type" value="Genomic_DNA"/>
</dbReference>
<name>A0A919D5R0_9ACTN</name>
<reference evidence="2" key="2">
    <citation type="submission" date="2020-09" db="EMBL/GenBank/DDBJ databases">
        <authorList>
            <person name="Sun Q."/>
            <person name="Ohkuma M."/>
        </authorList>
    </citation>
    <scope>NUCLEOTIDE SEQUENCE</scope>
    <source>
        <strain evidence="2">JCM 4714</strain>
    </source>
</reference>
<dbReference type="AlphaFoldDB" id="A0A919D5R0"/>
<organism evidence="2 3">
    <name type="scientific">Streptomyces alanosinicus</name>
    <dbReference type="NCBI Taxonomy" id="68171"/>
    <lineage>
        <taxon>Bacteria</taxon>
        <taxon>Bacillati</taxon>
        <taxon>Actinomycetota</taxon>
        <taxon>Actinomycetes</taxon>
        <taxon>Kitasatosporales</taxon>
        <taxon>Streptomycetaceae</taxon>
        <taxon>Streptomyces</taxon>
    </lineage>
</organism>
<sequence>MAVEAEASVALLAVAAWAGAAMAARAATQTAVADIRRAQGPLVIGGGSSHVRTHDVNVRGMNVRGMI</sequence>
<evidence type="ECO:0000313" key="3">
    <source>
        <dbReference type="Proteomes" id="UP000655443"/>
    </source>
</evidence>
<proteinExistence type="predicted"/>
<accession>A0A919D5R0</accession>
<keyword evidence="3" id="KW-1185">Reference proteome</keyword>
<gene>
    <name evidence="2" type="ORF">GCM10010339_50530</name>
</gene>